<dbReference type="VEuPathDB" id="ToxoDB:BESB_025870"/>
<protein>
    <submittedName>
        <fullName evidence="4">Programmed cell death protein 2, c-terminal domain-containing protein</fullName>
    </submittedName>
</protein>
<dbReference type="GeneID" id="40307639"/>
<dbReference type="EMBL" id="NWUJ01000014">
    <property type="protein sequence ID" value="PFH31613.1"/>
    <property type="molecule type" value="Genomic_DNA"/>
</dbReference>
<name>A0A2A9M7G9_BESBE</name>
<evidence type="ECO:0000313" key="5">
    <source>
        <dbReference type="Proteomes" id="UP000224006"/>
    </source>
</evidence>
<comment type="caution">
    <text evidence="4">The sequence shown here is derived from an EMBL/GenBank/DDBJ whole genome shotgun (WGS) entry which is preliminary data.</text>
</comment>
<dbReference type="PANTHER" id="PTHR12298">
    <property type="entry name" value="PCDC2 PROGRAMMED CELL DEATH PROTEIN 2 -RELATED"/>
    <property type="match status" value="1"/>
</dbReference>
<dbReference type="Proteomes" id="UP000224006">
    <property type="component" value="Unassembled WGS sequence"/>
</dbReference>
<keyword evidence="5" id="KW-1185">Reference proteome</keyword>
<dbReference type="RefSeq" id="XP_029215622.1">
    <property type="nucleotide sequence ID" value="XM_029361267.1"/>
</dbReference>
<sequence length="545" mass="59599">MDAEEINLGFLEDAPPQSLRRWCFPSKVGGKPEWLETRQLPKSEDLTCPTCKEIQTFLLQVYAPVDDCAGAFHRALLLFGCMRCGSGFSLFRCQMPKENALYPSFPLASVPSEVFWSAWREAATAKSLSAPRGKHLSEREELRLALAKLQAEEARVQSSCCPVCGLPGDTCNPSGATALEDAQAASMKTKVLQLLRLRNDEATAAYERKCEEEGKASARVVDVDEEEAVFEEFERQAERGLPCLHRRCRIFAAHRSRGLCCALPEFELAVGEEEEDAEDDGDTSAAYAYERELLRKYEEEEKADPDAVLDPSEQDAFENIHEEHTSQDPQLSGFLKRCSAAPANRGQVLRYALGGKPLWPFTPGQLASQPPACERCGAKRQFEFQVLPQFLFELRKSAGAVADGGAKPSAVAGKRDKREAAGGDRAGSEGRAAGDGETAQEANGGSQPGAPPRPTPQIVEEEEVGGACRAEAAQAAAERLHFALVCVYTCKAHCGGAEERQNAEAVQARDAVAAENHATAYPYIKEFVYVQPDPFFVKQQKKETA</sequence>
<dbReference type="AlphaFoldDB" id="A0A2A9M7G9"/>
<organism evidence="4 5">
    <name type="scientific">Besnoitia besnoiti</name>
    <name type="common">Apicomplexan protozoan</name>
    <dbReference type="NCBI Taxonomy" id="94643"/>
    <lineage>
        <taxon>Eukaryota</taxon>
        <taxon>Sar</taxon>
        <taxon>Alveolata</taxon>
        <taxon>Apicomplexa</taxon>
        <taxon>Conoidasida</taxon>
        <taxon>Coccidia</taxon>
        <taxon>Eucoccidiorida</taxon>
        <taxon>Eimeriorina</taxon>
        <taxon>Sarcocystidae</taxon>
        <taxon>Besnoitia</taxon>
    </lineage>
</organism>
<feature type="compositionally biased region" description="Basic and acidic residues" evidence="2">
    <location>
        <begin position="413"/>
        <end position="434"/>
    </location>
</feature>
<dbReference type="PANTHER" id="PTHR12298:SF4">
    <property type="entry name" value="PROGRAMMED CELL DEATH PROTEIN 2"/>
    <property type="match status" value="1"/>
</dbReference>
<evidence type="ECO:0000256" key="1">
    <source>
        <dbReference type="SAM" id="Coils"/>
    </source>
</evidence>
<dbReference type="OrthoDB" id="443682at2759"/>
<feature type="coiled-coil region" evidence="1">
    <location>
        <begin position="132"/>
        <end position="159"/>
    </location>
</feature>
<accession>A0A2A9M7G9</accession>
<gene>
    <name evidence="4" type="ORF">BESB_025870</name>
</gene>
<evidence type="ECO:0000259" key="3">
    <source>
        <dbReference type="Pfam" id="PF04194"/>
    </source>
</evidence>
<keyword evidence="1" id="KW-0175">Coiled coil</keyword>
<dbReference type="KEGG" id="bbes:BESB_025870"/>
<feature type="domain" description="Programmed cell death protein 2 C-terminal" evidence="3">
    <location>
        <begin position="334"/>
        <end position="398"/>
    </location>
</feature>
<feature type="region of interest" description="Disordered" evidence="2">
    <location>
        <begin position="402"/>
        <end position="457"/>
    </location>
</feature>
<dbReference type="Pfam" id="PF04194">
    <property type="entry name" value="PDCD2_C"/>
    <property type="match status" value="1"/>
</dbReference>
<dbReference type="InterPro" id="IPR007320">
    <property type="entry name" value="PDCD2_C"/>
</dbReference>
<evidence type="ECO:0000256" key="2">
    <source>
        <dbReference type="SAM" id="MobiDB-lite"/>
    </source>
</evidence>
<dbReference type="STRING" id="94643.A0A2A9M7G9"/>
<dbReference type="GO" id="GO:0005737">
    <property type="term" value="C:cytoplasm"/>
    <property type="evidence" value="ECO:0007669"/>
    <property type="project" value="InterPro"/>
</dbReference>
<proteinExistence type="predicted"/>
<reference evidence="4 5" key="1">
    <citation type="submission" date="2017-09" db="EMBL/GenBank/DDBJ databases">
        <title>Genome sequencing of Besnoitia besnoiti strain Bb-Ger1.</title>
        <authorList>
            <person name="Schares G."/>
            <person name="Venepally P."/>
            <person name="Lorenzi H.A."/>
        </authorList>
    </citation>
    <scope>NUCLEOTIDE SEQUENCE [LARGE SCALE GENOMIC DNA]</scope>
    <source>
        <strain evidence="4 5">Bb-Ger1</strain>
    </source>
</reference>
<evidence type="ECO:0000313" key="4">
    <source>
        <dbReference type="EMBL" id="PFH31613.1"/>
    </source>
</evidence>